<dbReference type="GO" id="GO:0045505">
    <property type="term" value="F:dynein intermediate chain binding"/>
    <property type="evidence" value="ECO:0007669"/>
    <property type="project" value="InterPro"/>
</dbReference>
<dbReference type="GO" id="GO:0051959">
    <property type="term" value="F:dynein light intermediate chain binding"/>
    <property type="evidence" value="ECO:0007669"/>
    <property type="project" value="InterPro"/>
</dbReference>
<feature type="region of interest" description="Disordered" evidence="12">
    <location>
        <begin position="1713"/>
        <end position="1742"/>
    </location>
</feature>
<dbReference type="Gene3D" id="1.20.58.1120">
    <property type="match status" value="1"/>
</dbReference>
<sequence length="3048" mass="341228">MSGPPSEKTQTSEDLPSALKKTLTPTVTLPPLRPDRCGPVPRPPCRRSPPSRGAPPGAVELPRLGARGRPGSATGTTRWTEGPGRASMPMSLSEDGESLKATTCEDENMTRGNDGEACGTTQVPLTGTEVVHILARKDSLEFDLYYLREVEGECPRPYDLRAVRSSQAGSEYYVFSPGAVLHVTRGRPGGLVSLAQWYREALAWKALQGIPFFRDFRRQRAFTRWRRNVRKIVFQRRCRVLQDQLLTSVPRFRKALLEFTRVMEELRETSPLPQDGSHTFTLLEFTNLLRTTKQELLQRLEKFSRHRAATLNTVKEDSYLAHQELQRHLESARRTPGDCEDAIHLQLAHRRELQRRAARSRGVLHKLGRWSALVDHMTLQSLVSVFQRDVRSFLRGVVKRQKPQQGWLFLTQLCVGVSGGLRVEPPIQRFQKAVSRALLTAGHSLIQMCETCGFFLETSDSFFTSDSSQVLTSDLSRLEHGPSPEESSDGATGRRMFCCRLRGLSARRLQPPEASPLSARGRSMHCCYQRLLKAQLQWHISTGDVTERVEKEQVDVMQEAERDVLRLCESYAWLTEVHAFLSQWSPASLESLKGRPSALYRQLLEKVAHWAERILAVPSSISTGNQLFIIQCTGMKERLGLQLRRVEEEVMELLSQQVKLLSESLTADLEEAAAKLKTDPRDLLHLSTYALTVRDNEESASEARKRLDYIRSLQDTVGMNWRKMTEEEVALQGKLLATWADFLPLLERAGGVVCSRLPSMVSAVDAVFSYLTRDLKGLVSEATSGPFVDPTQDAKDMASELSGAWTRVHDLIAKLEQLSGDSQNLSGRPMDLTSWTTEGQKVKARFELWELRAELSTWMDEWKLLLLSEVVVSQAQGNISKWKERALSLTSIVPTHDAVLQETLGTLEKLSCQLAVLAELQSPALKHRHWNAIFKDMGRPFVPEKKVTVSQLTSEQLDQTLVSKVCRDAQVECGMEQTFQKLQRGWRARLFQLEVWQPAEPQRGLTETEKPSEGSAQQRFIVIGLEIHLAEIESELMALSAMRTSPHSDDFRPQMEHWMQSLKDLGRQLCSLERYQQLWTFLTKTLHDTCRSGQRVDLLEQFQPVDETFREMMLTVSSDPRVLNFVHSKKTNDRFHGESLRQILMDGLSTMEVISNQMVDLLETLCDQFPRLWFLSDREVIQLLSLRPTPFTLQRFVRRCFTGVRRLEVDREPLSYVEGGGAASQSYRQLNVLGFFGSLQEHVAFTSPLEPNCNALVWLEAFEKQLKSTMVHRIQQCAAARNQLEPSSQDLSFSQEVGDILSNAAGKRKILLPLLDLLSGHPLQCLLVAEEAVWSGSVLRALQEANPVGLSNVKAYNSAKLRALACFMRDGLTGAQREPLVSRYTMMCVRALVQLTMKHAQQLSRLMEVQCAPESSFEWLSWIKYHVKEGSDDPTCYADVLGHRLQYDYEYSGPEDWVMVHTPSTDRATLGILLAVTSYRCGFVRGPNMAGKETTTVQLGRALGRQVVGVQCCPSTSAGVVERMLRGALQTGAWLLLQSVHLLTQEVLTLLGQRLIDIRQSFSQLARDENQAVNPEPSDGLTTLFGPDLRMTLAGKSVSARRGYGCVLTSSQGDAFQVPESLRRATRPVALTHPDYKIITEVMLTSTGFSQAAPLSRRLVALVELARDSSCLPDFLSDHQSSYLVVLQKIISASEIHLQQSVREREISVEAKGAAAEQSHLGPSRGLSAEKGGKETEQPSRCRRSHLSIVQGLMEETALVKAILSVYLPVLYDQKNASRFYVVCKETFPIACQFPLFQQYFDEEEKIQLKDAVTEELQRKRLQADAEIIRNAVTLYQTVRSSRAVMLLGPSGSGKTTCYRVVAGALNHLAAQAEEHLFQRDNLTGGRARQADGQIPASTWSSVQTTVLFPHAMSHQELFGYCCEERGWRDGAIAKALRDSGQSEPTSSLTGEQKQSAHTAGRWLVMDGNPAGRPGWLDYLTAMCSPEWPFLSLASGEKLPSRSHLKLLVEVTDLREAGPSALTRCSLVYLAATDLWRAVWKSEMEALVFEDKVDQGTLKVWSLLAEDLFSSTLDLLRQRDLNSAGNSEGESVESATYGLQEVTSFVRILRALLQQFWTEVEKDEQTPRMDPKDALQHSGRTLDAHSSQHLMARNLFLAAYIWGFSGNLHPRLRPQFDSLARQVLFSCRYKIVVPDEESVFGHFLNIDSRNTPPTNCVTPKFSEYTRLLKLLVEANQPVMLVGEPASGKSALCKALLGFDKPHVHLPAGSLLSAGDLRTVLSSVRRKETREVPRGSATRRPGLLLFVDDVHEAPCDVFGKVSTALETLRQSISTGHVLTFDGYHFRSLAAGTVGYMATCCASGSANRHGNAMSPRLSRLFSTLVLPHLSLDLLLSIHSPPLEMWLKDTALQHSGEEMARCIITATERLYAAVRERFLPAVPAPHLVFSHHDLQKVFRGMCLWQPNIPNTGTLQDQERPPASVLNVARLWMHECTRTFSDRLRSEDERKTLWSLVAETATAHFGSTEAAGWRLDPQNPQEPEAAGHTEPAHGNISSEAGPKPPHADQHAGGATAELVYAPRLSEASMDPLAGFKHGASYRCRDLDVLLQDLRALVDSKEEDKGQKGDEDHSITHRCMVHKQRLRQLLHVLRALLIPGGHGALIASDRDTGRKTTVRLAAQLTGCRLMEVHPGNERELRDILKEAGNRTREDGVRVVVLVHEAVSRSVRAALLVAMAQPAYPALYTDEPLTDLVSRVTAAKTSRRHLMDSWMLETFLSRAHRNVHVFLLLPFTTTPANSGLYGRDLAKALSLCSCVEVYPPWSAQSLVEVATHWLRTEEGGGPAAGLPVAMASIHRSACRYAAALLAARTFGPQTYTEFIGNFGYLVHHLHNQQRSQADRVAAVVSRMEALSSTALQRRQILRRLQEKAADTLQRQSDLLRAAHLQRRLLQEAQEARVTEENTLRHLEEQLRRAEKPTGPVFLAALKTLSCLNEEDLEEVRHYRDPPDGVVRVTDAVCLLFNRPLGWESARQLLGQSNFFQVCGRVVMRML</sequence>
<keyword evidence="3" id="KW-0963">Cytoplasm</keyword>
<organism evidence="18 19">
    <name type="scientific">Gasterosteus aculeatus aculeatus</name>
    <name type="common">three-spined stickleback</name>
    <dbReference type="NCBI Taxonomy" id="481459"/>
    <lineage>
        <taxon>Eukaryota</taxon>
        <taxon>Metazoa</taxon>
        <taxon>Chordata</taxon>
        <taxon>Craniata</taxon>
        <taxon>Vertebrata</taxon>
        <taxon>Euteleostomi</taxon>
        <taxon>Actinopterygii</taxon>
        <taxon>Neopterygii</taxon>
        <taxon>Teleostei</taxon>
        <taxon>Neoteleostei</taxon>
        <taxon>Acanthomorphata</taxon>
        <taxon>Eupercaria</taxon>
        <taxon>Perciformes</taxon>
        <taxon>Cottioidei</taxon>
        <taxon>Gasterosteales</taxon>
        <taxon>Gasterosteidae</taxon>
        <taxon>Gasterosteus</taxon>
    </lineage>
</organism>
<dbReference type="GO" id="GO:0005524">
    <property type="term" value="F:ATP binding"/>
    <property type="evidence" value="ECO:0007669"/>
    <property type="project" value="UniProtKB-KW"/>
</dbReference>
<reference evidence="18" key="2">
    <citation type="submission" date="2025-08" db="UniProtKB">
        <authorList>
            <consortium name="Ensembl"/>
        </authorList>
    </citation>
    <scope>IDENTIFICATION</scope>
</reference>
<keyword evidence="19" id="KW-1185">Reference proteome</keyword>
<dbReference type="SUPFAM" id="SSF52540">
    <property type="entry name" value="P-loop containing nucleoside triphosphate hydrolases"/>
    <property type="match status" value="3"/>
</dbReference>
<evidence type="ECO:0000256" key="3">
    <source>
        <dbReference type="ARBA" id="ARBA00022490"/>
    </source>
</evidence>
<evidence type="ECO:0000256" key="8">
    <source>
        <dbReference type="ARBA" id="ARBA00023054"/>
    </source>
</evidence>
<feature type="region of interest" description="Disordered" evidence="12">
    <location>
        <begin position="2523"/>
        <end position="2568"/>
    </location>
</feature>
<dbReference type="InterPro" id="IPR026983">
    <property type="entry name" value="DHC"/>
</dbReference>
<dbReference type="GO" id="GO:0036126">
    <property type="term" value="C:sperm flagellum"/>
    <property type="evidence" value="ECO:0007669"/>
    <property type="project" value="TreeGrafter"/>
</dbReference>
<dbReference type="PANTHER" id="PTHR10676:SF359">
    <property type="entry name" value="DYNEIN HEAVY CHAIN DOMAIN-CONTAINING PROTEIN 1"/>
    <property type="match status" value="1"/>
</dbReference>
<feature type="domain" description="Dynein 2 heavy chain 1 cytoplasmic ATPase lid" evidence="17">
    <location>
        <begin position="2416"/>
        <end position="2506"/>
    </location>
</feature>
<evidence type="ECO:0000259" key="15">
    <source>
        <dbReference type="Pfam" id="PF12780"/>
    </source>
</evidence>
<feature type="compositionally biased region" description="Low complexity" evidence="12">
    <location>
        <begin position="48"/>
        <end position="59"/>
    </location>
</feature>
<evidence type="ECO:0000256" key="11">
    <source>
        <dbReference type="SAM" id="Coils"/>
    </source>
</evidence>
<dbReference type="GO" id="GO:0036156">
    <property type="term" value="C:inner dynein arm"/>
    <property type="evidence" value="ECO:0007669"/>
    <property type="project" value="TreeGrafter"/>
</dbReference>
<keyword evidence="5" id="KW-0547">Nucleotide-binding</keyword>
<dbReference type="InterPro" id="IPR024317">
    <property type="entry name" value="Dynein_heavy_chain_D4_dom"/>
</dbReference>
<dbReference type="Pfam" id="PF08393">
    <property type="entry name" value="DHC_N2"/>
    <property type="match status" value="1"/>
</dbReference>
<dbReference type="Pfam" id="PF12775">
    <property type="entry name" value="AAA_7"/>
    <property type="match status" value="1"/>
</dbReference>
<keyword evidence="7" id="KW-0243">Dynein</keyword>
<dbReference type="InterPro" id="IPR035699">
    <property type="entry name" value="AAA_6"/>
</dbReference>
<dbReference type="Ensembl" id="ENSGACT00000047265.1">
    <property type="protein sequence ID" value="ENSGACP00000045558.1"/>
    <property type="gene ID" value="ENSGACG00000023183.1"/>
</dbReference>
<dbReference type="InterPro" id="IPR013602">
    <property type="entry name" value="Dynein_heavy_linker"/>
</dbReference>
<dbReference type="Gene3D" id="3.40.50.300">
    <property type="entry name" value="P-loop containing nucleotide triphosphate hydrolases"/>
    <property type="match status" value="4"/>
</dbReference>
<dbReference type="InterPro" id="IPR041466">
    <property type="entry name" value="Dynein_AAA5_ext"/>
</dbReference>
<evidence type="ECO:0000256" key="6">
    <source>
        <dbReference type="ARBA" id="ARBA00022840"/>
    </source>
</evidence>
<dbReference type="GO" id="GO:0008569">
    <property type="term" value="F:minus-end-directed microtubule motor activity"/>
    <property type="evidence" value="ECO:0007669"/>
    <property type="project" value="TreeGrafter"/>
</dbReference>
<dbReference type="InterPro" id="IPR043157">
    <property type="entry name" value="Dynein_AAA1S"/>
</dbReference>
<evidence type="ECO:0000259" key="13">
    <source>
        <dbReference type="Pfam" id="PF08393"/>
    </source>
</evidence>
<feature type="compositionally biased region" description="Basic and acidic residues" evidence="12">
    <location>
        <begin position="1731"/>
        <end position="1740"/>
    </location>
</feature>
<evidence type="ECO:0000259" key="14">
    <source>
        <dbReference type="Pfam" id="PF12774"/>
    </source>
</evidence>
<evidence type="ECO:0000256" key="10">
    <source>
        <dbReference type="ARBA" id="ARBA00023212"/>
    </source>
</evidence>
<evidence type="ECO:0008006" key="20">
    <source>
        <dbReference type="Google" id="ProtNLM"/>
    </source>
</evidence>
<dbReference type="Pfam" id="PF12780">
    <property type="entry name" value="AAA_8"/>
    <property type="match status" value="1"/>
</dbReference>
<keyword evidence="10" id="KW-0206">Cytoskeleton</keyword>
<dbReference type="Gene3D" id="1.20.920.20">
    <property type="match status" value="1"/>
</dbReference>
<comment type="subcellular location">
    <subcellularLocation>
        <location evidence="1">Cytoplasm</location>
        <location evidence="1">Cytoskeleton</location>
    </subcellularLocation>
</comment>
<name>A0AAQ4Q5C6_GASAC</name>
<feature type="domain" description="Dynein heavy chain hydrolytic ATP-binding dynein motor region" evidence="14">
    <location>
        <begin position="1592"/>
        <end position="1668"/>
    </location>
</feature>
<evidence type="ECO:0000256" key="7">
    <source>
        <dbReference type="ARBA" id="ARBA00023017"/>
    </source>
</evidence>
<feature type="domain" description="Dynein heavy chain AAA 5 extension" evidence="16">
    <location>
        <begin position="2101"/>
        <end position="2207"/>
    </location>
</feature>
<feature type="domain" description="Dynein heavy chain AAA module D4" evidence="15">
    <location>
        <begin position="2637"/>
        <end position="2856"/>
    </location>
</feature>
<dbReference type="GO" id="GO:0005874">
    <property type="term" value="C:microtubule"/>
    <property type="evidence" value="ECO:0007669"/>
    <property type="project" value="UniProtKB-KW"/>
</dbReference>
<dbReference type="InterPro" id="IPR054354">
    <property type="entry name" value="DYNC2H1-like_lid"/>
</dbReference>
<evidence type="ECO:0000259" key="16">
    <source>
        <dbReference type="Pfam" id="PF17852"/>
    </source>
</evidence>
<evidence type="ECO:0000256" key="4">
    <source>
        <dbReference type="ARBA" id="ARBA00022701"/>
    </source>
</evidence>
<dbReference type="Gene3D" id="3.20.180.20">
    <property type="entry name" value="Dynein heavy chain, N-terminal domain 2"/>
    <property type="match status" value="1"/>
</dbReference>
<comment type="similarity">
    <text evidence="2">Belongs to the dynein heavy chain family.</text>
</comment>
<feature type="domain" description="Dynein heavy chain linker" evidence="13">
    <location>
        <begin position="842"/>
        <end position="1277"/>
    </location>
</feature>
<feature type="coiled-coil region" evidence="11">
    <location>
        <begin position="636"/>
        <end position="663"/>
    </location>
</feature>
<reference evidence="18" key="3">
    <citation type="submission" date="2025-09" db="UniProtKB">
        <authorList>
            <consortium name="Ensembl"/>
        </authorList>
    </citation>
    <scope>IDENTIFICATION</scope>
</reference>
<dbReference type="Pfam" id="PF12774">
    <property type="entry name" value="AAA_6"/>
    <property type="match status" value="3"/>
</dbReference>
<feature type="domain" description="Dynein heavy chain hydrolytic ATP-binding dynein motor region" evidence="14">
    <location>
        <begin position="1447"/>
        <end position="1564"/>
    </location>
</feature>
<dbReference type="Gene3D" id="1.20.920.30">
    <property type="match status" value="1"/>
</dbReference>
<evidence type="ECO:0000259" key="17">
    <source>
        <dbReference type="Pfam" id="PF22597"/>
    </source>
</evidence>
<dbReference type="Pfam" id="PF17852">
    <property type="entry name" value="Dynein_AAA_lid"/>
    <property type="match status" value="1"/>
</dbReference>
<dbReference type="GeneTree" id="ENSGT00940000167693"/>
<dbReference type="Proteomes" id="UP000007635">
    <property type="component" value="Chromosome IX"/>
</dbReference>
<dbReference type="Pfam" id="PF22597">
    <property type="entry name" value="DYN_lid"/>
    <property type="match status" value="1"/>
</dbReference>
<evidence type="ECO:0000256" key="2">
    <source>
        <dbReference type="ARBA" id="ARBA00008887"/>
    </source>
</evidence>
<dbReference type="InterPro" id="IPR042228">
    <property type="entry name" value="Dynein_linker_3"/>
</dbReference>
<dbReference type="Gene3D" id="1.10.8.710">
    <property type="match status" value="1"/>
</dbReference>
<keyword evidence="6" id="KW-0067">ATP-binding</keyword>
<dbReference type="Gene3D" id="1.20.140.100">
    <property type="entry name" value="Dynein heavy chain, N-terminal domain 2"/>
    <property type="match status" value="1"/>
</dbReference>
<keyword evidence="8 11" id="KW-0175">Coiled coil</keyword>
<reference evidence="18 19" key="1">
    <citation type="journal article" date="2021" name="G3 (Bethesda)">
        <title>Improved contiguity of the threespine stickleback genome using long-read sequencing.</title>
        <authorList>
            <person name="Nath S."/>
            <person name="Shaw D.E."/>
            <person name="White M.A."/>
        </authorList>
    </citation>
    <scope>NUCLEOTIDE SEQUENCE [LARGE SCALE GENOMIC DNA]</scope>
    <source>
        <strain evidence="18 19">Lake Benthic</strain>
    </source>
</reference>
<evidence type="ECO:0000256" key="5">
    <source>
        <dbReference type="ARBA" id="ARBA00022741"/>
    </source>
</evidence>
<feature type="region of interest" description="Disordered" evidence="12">
    <location>
        <begin position="1939"/>
        <end position="1961"/>
    </location>
</feature>
<evidence type="ECO:0000313" key="18">
    <source>
        <dbReference type="Ensembl" id="ENSGACP00000045558.1"/>
    </source>
</evidence>
<keyword evidence="9" id="KW-0505">Motor protein</keyword>
<keyword evidence="4" id="KW-0493">Microtubule</keyword>
<proteinExistence type="inferred from homology"/>
<evidence type="ECO:0000256" key="12">
    <source>
        <dbReference type="SAM" id="MobiDB-lite"/>
    </source>
</evidence>
<feature type="coiled-coil region" evidence="11">
    <location>
        <begin position="2939"/>
        <end position="2967"/>
    </location>
</feature>
<evidence type="ECO:0000256" key="1">
    <source>
        <dbReference type="ARBA" id="ARBA00004245"/>
    </source>
</evidence>
<protein>
    <recommendedName>
        <fullName evidence="20">Dynein heavy chain domain-containing protein 1</fullName>
    </recommendedName>
</protein>
<feature type="region of interest" description="Disordered" evidence="12">
    <location>
        <begin position="1"/>
        <end position="95"/>
    </location>
</feature>
<dbReference type="InterPro" id="IPR027417">
    <property type="entry name" value="P-loop_NTPase"/>
</dbReference>
<feature type="compositionally biased region" description="Low complexity" evidence="12">
    <location>
        <begin position="19"/>
        <end position="30"/>
    </location>
</feature>
<feature type="domain" description="Dynein heavy chain hydrolytic ATP-binding dynein motor region" evidence="14">
    <location>
        <begin position="1753"/>
        <end position="1856"/>
    </location>
</feature>
<dbReference type="InterPro" id="IPR042222">
    <property type="entry name" value="Dynein_2_N"/>
</dbReference>
<dbReference type="PANTHER" id="PTHR10676">
    <property type="entry name" value="DYNEIN HEAVY CHAIN FAMILY PROTEIN"/>
    <property type="match status" value="1"/>
</dbReference>
<evidence type="ECO:0000313" key="19">
    <source>
        <dbReference type="Proteomes" id="UP000007635"/>
    </source>
</evidence>
<feature type="compositionally biased region" description="Polar residues" evidence="12">
    <location>
        <begin position="1940"/>
        <end position="1958"/>
    </location>
</feature>
<accession>A0AAQ4Q5C6</accession>
<dbReference type="Gene3D" id="1.10.287.2620">
    <property type="match status" value="1"/>
</dbReference>
<evidence type="ECO:0000256" key="9">
    <source>
        <dbReference type="ARBA" id="ARBA00023175"/>
    </source>
</evidence>
<dbReference type="GO" id="GO:0030317">
    <property type="term" value="P:flagellated sperm motility"/>
    <property type="evidence" value="ECO:0007669"/>
    <property type="project" value="TreeGrafter"/>
</dbReference>